<reference evidence="1" key="2">
    <citation type="journal article" date="2023" name="BMC Genomics">
        <title>Pest status, molecular evolution, and epigenetic factors derived from the genome assembly of Frankliniella fusca, a thysanopteran phytovirus vector.</title>
        <authorList>
            <person name="Catto M.A."/>
            <person name="Labadie P.E."/>
            <person name="Jacobson A.L."/>
            <person name="Kennedy G.G."/>
            <person name="Srinivasan R."/>
            <person name="Hunt B.G."/>
        </authorList>
    </citation>
    <scope>NUCLEOTIDE SEQUENCE</scope>
    <source>
        <strain evidence="1">PL_HMW_Pooled</strain>
    </source>
</reference>
<dbReference type="AlphaFoldDB" id="A0AAE1HAG5"/>
<dbReference type="PANTHER" id="PTHR46601">
    <property type="entry name" value="ULP_PROTEASE DOMAIN-CONTAINING PROTEIN"/>
    <property type="match status" value="1"/>
</dbReference>
<keyword evidence="2" id="KW-1185">Reference proteome</keyword>
<comment type="caution">
    <text evidence="1">The sequence shown here is derived from an EMBL/GenBank/DDBJ whole genome shotgun (WGS) entry which is preliminary data.</text>
</comment>
<dbReference type="Proteomes" id="UP001219518">
    <property type="component" value="Unassembled WGS sequence"/>
</dbReference>
<proteinExistence type="predicted"/>
<organism evidence="1 2">
    <name type="scientific">Frankliniella fusca</name>
    <dbReference type="NCBI Taxonomy" id="407009"/>
    <lineage>
        <taxon>Eukaryota</taxon>
        <taxon>Metazoa</taxon>
        <taxon>Ecdysozoa</taxon>
        <taxon>Arthropoda</taxon>
        <taxon>Hexapoda</taxon>
        <taxon>Insecta</taxon>
        <taxon>Pterygota</taxon>
        <taxon>Neoptera</taxon>
        <taxon>Paraneoptera</taxon>
        <taxon>Thysanoptera</taxon>
        <taxon>Terebrantia</taxon>
        <taxon>Thripoidea</taxon>
        <taxon>Thripidae</taxon>
        <taxon>Frankliniella</taxon>
    </lineage>
</organism>
<sequence length="414" mass="45716">MPATRSKIQTTNAPSSAMETHAWLAWHGAGTACPPSPSRLAEKINAKEILSLSCLVPSSSVKACSQSSGENFQPSPEVIKTINASLALIDEFSVTKRKMQAPMYPPAKVQKVGDKLESLMVKAGATPFSGSGPLENIVKALQTKFQGTQSKAEKISVISIALRGFPQAKVLEIFGPLGATDWMIKTTAKLMLEQGGILPKKLPKLGQPLEQKVIDLVKNYYENESRTLPGKKDYVSVKTENGERLQIQKKMILCNLRELHVSFKENFSSIEISFSKFASLRPLHCVLAGSAGTHSICVCKYHQNVKLMIEAANFKALDANLSTYEDFLAELTCDPPTAQCYTNSCCEKCPGFELLKSRLIDLLNENFIGEVKFNKWSAVDRSTFDTHIKTTDEFVDCLTEQLKELLPHHFIAKQ</sequence>
<evidence type="ECO:0000313" key="1">
    <source>
        <dbReference type="EMBL" id="KAK3916830.1"/>
    </source>
</evidence>
<accession>A0AAE1HAG5</accession>
<dbReference type="PROSITE" id="PS51257">
    <property type="entry name" value="PROKAR_LIPOPROTEIN"/>
    <property type="match status" value="1"/>
</dbReference>
<evidence type="ECO:0000313" key="2">
    <source>
        <dbReference type="Proteomes" id="UP001219518"/>
    </source>
</evidence>
<gene>
    <name evidence="1" type="ORF">KUF71_025931</name>
</gene>
<reference evidence="1" key="1">
    <citation type="submission" date="2021-07" db="EMBL/GenBank/DDBJ databases">
        <authorList>
            <person name="Catto M.A."/>
            <person name="Jacobson A."/>
            <person name="Kennedy G."/>
            <person name="Labadie P."/>
            <person name="Hunt B.G."/>
            <person name="Srinivasan R."/>
        </authorList>
    </citation>
    <scope>NUCLEOTIDE SEQUENCE</scope>
    <source>
        <strain evidence="1">PL_HMW_Pooled</strain>
        <tissue evidence="1">Head</tissue>
    </source>
</reference>
<name>A0AAE1HAG5_9NEOP</name>
<dbReference type="EMBL" id="JAHWGI010000623">
    <property type="protein sequence ID" value="KAK3916830.1"/>
    <property type="molecule type" value="Genomic_DNA"/>
</dbReference>
<protein>
    <submittedName>
        <fullName evidence="1">Intermediate filament protein ifb-1</fullName>
    </submittedName>
</protein>
<dbReference type="PANTHER" id="PTHR46601:SF1">
    <property type="entry name" value="ADF-H DOMAIN-CONTAINING PROTEIN"/>
    <property type="match status" value="1"/>
</dbReference>